<dbReference type="GO" id="GO:0043161">
    <property type="term" value="P:proteasome-mediated ubiquitin-dependent protein catabolic process"/>
    <property type="evidence" value="ECO:0007669"/>
    <property type="project" value="InterPro"/>
</dbReference>
<dbReference type="PANTHER" id="PTHR13266:SF1">
    <property type="entry name" value="PROTEASOME INHIBITOR PI31 SUBUNIT"/>
    <property type="match status" value="1"/>
</dbReference>
<evidence type="ECO:0000256" key="11">
    <source>
        <dbReference type="ARBA" id="ARBA00024805"/>
    </source>
</evidence>
<feature type="domain" description="PI31 proteasome regulator N-terminal" evidence="13">
    <location>
        <begin position="15"/>
        <end position="140"/>
    </location>
</feature>
<evidence type="ECO:0000256" key="4">
    <source>
        <dbReference type="ARBA" id="ARBA00015575"/>
    </source>
</evidence>
<feature type="compositionally biased region" description="Basic and acidic residues" evidence="12">
    <location>
        <begin position="164"/>
        <end position="176"/>
    </location>
</feature>
<comment type="function">
    <text evidence="11">Plays an important role in control of proteasome function. Inhibits the hydrolysis of protein and peptide substrates by the 20S proteasome. Also inhibits the activation of the proteasome by the proteasome regulatory proteins PA700 and PA28.</text>
</comment>
<comment type="similarity">
    <text evidence="3">Belongs to the proteasome inhibitor PI31 family.</text>
</comment>
<accession>A0A9Q0YFA4</accession>
<dbReference type="EMBL" id="JAIZAY010000022">
    <property type="protein sequence ID" value="KAJ8020340.1"/>
    <property type="molecule type" value="Genomic_DNA"/>
</dbReference>
<evidence type="ECO:0000313" key="14">
    <source>
        <dbReference type="EMBL" id="KAJ8020340.1"/>
    </source>
</evidence>
<feature type="compositionally biased region" description="Low complexity" evidence="12">
    <location>
        <begin position="151"/>
        <end position="163"/>
    </location>
</feature>
<feature type="region of interest" description="Disordered" evidence="12">
    <location>
        <begin position="148"/>
        <end position="207"/>
    </location>
</feature>
<feature type="region of interest" description="Disordered" evidence="12">
    <location>
        <begin position="238"/>
        <end position="289"/>
    </location>
</feature>
<protein>
    <recommendedName>
        <fullName evidence="4">Proteasome inhibitor PI31 subunit</fullName>
    </recommendedName>
</protein>
<evidence type="ECO:0000256" key="3">
    <source>
        <dbReference type="ARBA" id="ARBA00006405"/>
    </source>
</evidence>
<keyword evidence="10" id="KW-0007">Acetylation</keyword>
<dbReference type="GO" id="GO:0000502">
    <property type="term" value="C:proteasome complex"/>
    <property type="evidence" value="ECO:0007669"/>
    <property type="project" value="UniProtKB-KW"/>
</dbReference>
<feature type="compositionally biased region" description="Basic and acidic residues" evidence="12">
    <location>
        <begin position="187"/>
        <end position="196"/>
    </location>
</feature>
<sequence length="289" mass="32490">MASCPGLEMFYAGVQSQIKSQHDVIVCFLHWSFVQSGFKCTGLGEDEPSSNKSEILPPGWNTSDENYVLRYEPADSKDVHCLKILRIEDTLLIHILRNRDNKVVDVSLKTSDFINADGLQDFSRCFKDLNKLKELVFDQLFKGLKEEAKRTSSSAAKTSSDTRTYTEDRRQEEDPLRVPTRQPPYRTEPDWNERVDPFSVGRGDLDPFSGASPGMLMDPMRGGFPGPRMDPTRGLGMPGRLPRGAVPPGARFDPIGPPRPDSGRNPMHPYSGEPNPDHMRPPGYDDMFM</sequence>
<evidence type="ECO:0000256" key="1">
    <source>
        <dbReference type="ARBA" id="ARBA00004240"/>
    </source>
</evidence>
<proteinExistence type="inferred from homology"/>
<dbReference type="InterPro" id="IPR021625">
    <property type="entry name" value="PI31_Prot_N"/>
</dbReference>
<dbReference type="GO" id="GO:0070628">
    <property type="term" value="F:proteasome binding"/>
    <property type="evidence" value="ECO:0007669"/>
    <property type="project" value="InterPro"/>
</dbReference>
<dbReference type="OrthoDB" id="68090at2759"/>
<dbReference type="Pfam" id="PF11566">
    <property type="entry name" value="PI31_Prot_N"/>
    <property type="match status" value="1"/>
</dbReference>
<keyword evidence="6" id="KW-0963">Cytoplasm</keyword>
<evidence type="ECO:0000256" key="10">
    <source>
        <dbReference type="ARBA" id="ARBA00022990"/>
    </source>
</evidence>
<evidence type="ECO:0000256" key="7">
    <source>
        <dbReference type="ARBA" id="ARBA00022553"/>
    </source>
</evidence>
<comment type="caution">
    <text evidence="14">The sequence shown here is derived from an EMBL/GenBank/DDBJ whole genome shotgun (WGS) entry which is preliminary data.</text>
</comment>
<evidence type="ECO:0000256" key="6">
    <source>
        <dbReference type="ARBA" id="ARBA00022490"/>
    </source>
</evidence>
<dbReference type="Gene3D" id="3.40.1000.30">
    <property type="match status" value="1"/>
</dbReference>
<keyword evidence="5" id="KW-0488">Methylation</keyword>
<dbReference type="PANTHER" id="PTHR13266">
    <property type="entry name" value="PROTEASOME INHIBITOR"/>
    <property type="match status" value="1"/>
</dbReference>
<evidence type="ECO:0000256" key="5">
    <source>
        <dbReference type="ARBA" id="ARBA00022481"/>
    </source>
</evidence>
<keyword evidence="15" id="KW-1185">Reference proteome</keyword>
<dbReference type="FunFam" id="3.40.1000.30:FF:000002">
    <property type="entry name" value="Proteasome inhibitor PI31 subunit"/>
    <property type="match status" value="1"/>
</dbReference>
<keyword evidence="9" id="KW-0647">Proteasome</keyword>
<organism evidence="14 15">
    <name type="scientific">Holothuria leucospilota</name>
    <name type="common">Black long sea cucumber</name>
    <name type="synonym">Mertensiothuria leucospilota</name>
    <dbReference type="NCBI Taxonomy" id="206669"/>
    <lineage>
        <taxon>Eukaryota</taxon>
        <taxon>Metazoa</taxon>
        <taxon>Echinodermata</taxon>
        <taxon>Eleutherozoa</taxon>
        <taxon>Echinozoa</taxon>
        <taxon>Holothuroidea</taxon>
        <taxon>Aspidochirotacea</taxon>
        <taxon>Aspidochirotida</taxon>
        <taxon>Holothuriidae</taxon>
        <taxon>Holothuria</taxon>
    </lineage>
</organism>
<reference evidence="14" key="1">
    <citation type="submission" date="2021-10" db="EMBL/GenBank/DDBJ databases">
        <title>Tropical sea cucumber genome reveals ecological adaptation and Cuvierian tubules defense mechanism.</title>
        <authorList>
            <person name="Chen T."/>
        </authorList>
    </citation>
    <scope>NUCLEOTIDE SEQUENCE</scope>
    <source>
        <strain evidence="14">Nanhai2018</strain>
        <tissue evidence="14">Muscle</tissue>
    </source>
</reference>
<dbReference type="Proteomes" id="UP001152320">
    <property type="component" value="Chromosome 22"/>
</dbReference>
<dbReference type="GO" id="GO:0004866">
    <property type="term" value="F:endopeptidase inhibitor activity"/>
    <property type="evidence" value="ECO:0007669"/>
    <property type="project" value="InterPro"/>
</dbReference>
<evidence type="ECO:0000256" key="8">
    <source>
        <dbReference type="ARBA" id="ARBA00022824"/>
    </source>
</evidence>
<evidence type="ECO:0000256" key="2">
    <source>
        <dbReference type="ARBA" id="ARBA00004496"/>
    </source>
</evidence>
<dbReference type="AlphaFoldDB" id="A0A9Q0YFA4"/>
<evidence type="ECO:0000313" key="15">
    <source>
        <dbReference type="Proteomes" id="UP001152320"/>
    </source>
</evidence>
<dbReference type="GO" id="GO:0005783">
    <property type="term" value="C:endoplasmic reticulum"/>
    <property type="evidence" value="ECO:0007669"/>
    <property type="project" value="UniProtKB-SubCell"/>
</dbReference>
<dbReference type="InterPro" id="IPR045128">
    <property type="entry name" value="PI31-like"/>
</dbReference>
<evidence type="ECO:0000256" key="9">
    <source>
        <dbReference type="ARBA" id="ARBA00022942"/>
    </source>
</evidence>
<gene>
    <name evidence="14" type="ORF">HOLleu_39910</name>
</gene>
<keyword evidence="8" id="KW-0256">Endoplasmic reticulum</keyword>
<evidence type="ECO:0000256" key="12">
    <source>
        <dbReference type="SAM" id="MobiDB-lite"/>
    </source>
</evidence>
<keyword evidence="7" id="KW-0597">Phosphoprotein</keyword>
<name>A0A9Q0YFA4_HOLLE</name>
<evidence type="ECO:0000259" key="13">
    <source>
        <dbReference type="Pfam" id="PF11566"/>
    </source>
</evidence>
<comment type="subcellular location">
    <subcellularLocation>
        <location evidence="2">Cytoplasm</location>
    </subcellularLocation>
    <subcellularLocation>
        <location evidence="1">Endoplasmic reticulum</location>
    </subcellularLocation>
</comment>